<protein>
    <submittedName>
        <fullName evidence="1">Uncharacterized protein</fullName>
    </submittedName>
</protein>
<dbReference type="EMBL" id="HBGF01023163">
    <property type="protein sequence ID" value="CAD9117069.1"/>
    <property type="molecule type" value="Transcribed_RNA"/>
</dbReference>
<gene>
    <name evidence="1" type="ORF">NDES1114_LOCUS15293</name>
</gene>
<evidence type="ECO:0000313" key="1">
    <source>
        <dbReference type="EMBL" id="CAD9117069.1"/>
    </source>
</evidence>
<sequence>MPILTTRFRMMLKRHMKAIAVGVPTSIITIVEARDMYERSQWEHADGLDQYRTGDIVMISHRWFALPSWPERIYSLLSKVMMRSSWDDVGIIVSNSNDVPHILRCGYYGVTYAPLADFLGAYEPRGCAIRELSSLQAQRYKVTDADVDAFARAQLERRPTPWSLLWGAVEDSTTTKHYRYAVQASELAWEVRKMMGDGSSREAIEVKREKLHDTILMEQELTRNRKAEDARPHRRLFNSSLVAECLQEMKLLPEPFPEAYRYGPQDFAWRLPLVNANLGEPVIVFKS</sequence>
<proteinExistence type="predicted"/>
<accession>A0A7S1LYC1</accession>
<name>A0A7S1LYC1_NEODS</name>
<dbReference type="AlphaFoldDB" id="A0A7S1LYC1"/>
<reference evidence="1" key="1">
    <citation type="submission" date="2021-01" db="EMBL/GenBank/DDBJ databases">
        <authorList>
            <person name="Corre E."/>
            <person name="Pelletier E."/>
            <person name="Niang G."/>
            <person name="Scheremetjew M."/>
            <person name="Finn R."/>
            <person name="Kale V."/>
            <person name="Holt S."/>
            <person name="Cochrane G."/>
            <person name="Meng A."/>
            <person name="Brown T."/>
            <person name="Cohen L."/>
        </authorList>
    </citation>
    <scope>NUCLEOTIDE SEQUENCE</scope>
    <source>
        <strain evidence="1">CCAP 1951/1</strain>
    </source>
</reference>
<dbReference type="Gene3D" id="3.90.1720.10">
    <property type="entry name" value="endopeptidase domain like (from Nostoc punctiforme)"/>
    <property type="match status" value="1"/>
</dbReference>
<organism evidence="1">
    <name type="scientific">Neobodo designis</name>
    <name type="common">Flagellated protozoan</name>
    <name type="synonym">Bodo designis</name>
    <dbReference type="NCBI Taxonomy" id="312471"/>
    <lineage>
        <taxon>Eukaryota</taxon>
        <taxon>Discoba</taxon>
        <taxon>Euglenozoa</taxon>
        <taxon>Kinetoplastea</taxon>
        <taxon>Metakinetoplastina</taxon>
        <taxon>Neobodonida</taxon>
        <taxon>Neobodo</taxon>
    </lineage>
</organism>